<evidence type="ECO:0000313" key="3">
    <source>
        <dbReference type="Proteomes" id="UP000247702"/>
    </source>
</evidence>
<feature type="compositionally biased region" description="Basic residues" evidence="1">
    <location>
        <begin position="101"/>
        <end position="112"/>
    </location>
</feature>
<comment type="caution">
    <text evidence="2">The sequence shown here is derived from an EMBL/GenBank/DDBJ whole genome shotgun (WGS) entry which is preliminary data.</text>
</comment>
<evidence type="ECO:0000313" key="2">
    <source>
        <dbReference type="EMBL" id="GBB97590.1"/>
    </source>
</evidence>
<gene>
    <name evidence="2" type="ORF">RclHR1_30040004</name>
</gene>
<feature type="region of interest" description="Disordered" evidence="1">
    <location>
        <begin position="69"/>
        <end position="113"/>
    </location>
</feature>
<evidence type="ECO:0000256" key="1">
    <source>
        <dbReference type="SAM" id="MobiDB-lite"/>
    </source>
</evidence>
<proteinExistence type="predicted"/>
<sequence length="150" mass="16317">MVCPDAAKLANLLVGIINRVDILILEAGDVSYRIFAEYGLQLTWSLDWCKRDTATNNALQADLAADKKRIKQSNLQSEKDVASDLFADTPNHPPKTFSSKGKTKSKNSRSHLSRAQALSQNIVNNLNGTNCIPAPAAPAVTPKVTDQNDQ</sequence>
<dbReference type="EMBL" id="BEXD01002230">
    <property type="protein sequence ID" value="GBB97590.1"/>
    <property type="molecule type" value="Genomic_DNA"/>
</dbReference>
<accession>A0A2Z6R656</accession>
<dbReference type="Proteomes" id="UP000247702">
    <property type="component" value="Unassembled WGS sequence"/>
</dbReference>
<protein>
    <submittedName>
        <fullName evidence="2">Uncharacterized protein</fullName>
    </submittedName>
</protein>
<name>A0A2Z6R656_9GLOM</name>
<dbReference type="AlphaFoldDB" id="A0A2Z6R656"/>
<reference evidence="2 3" key="1">
    <citation type="submission" date="2017-11" db="EMBL/GenBank/DDBJ databases">
        <title>The genome of Rhizophagus clarus HR1 reveals common genetic basis of auxotrophy among arbuscular mycorrhizal fungi.</title>
        <authorList>
            <person name="Kobayashi Y."/>
        </authorList>
    </citation>
    <scope>NUCLEOTIDE SEQUENCE [LARGE SCALE GENOMIC DNA]</scope>
    <source>
        <strain evidence="2 3">HR1</strain>
    </source>
</reference>
<organism evidence="2 3">
    <name type="scientific">Rhizophagus clarus</name>
    <dbReference type="NCBI Taxonomy" id="94130"/>
    <lineage>
        <taxon>Eukaryota</taxon>
        <taxon>Fungi</taxon>
        <taxon>Fungi incertae sedis</taxon>
        <taxon>Mucoromycota</taxon>
        <taxon>Glomeromycotina</taxon>
        <taxon>Glomeromycetes</taxon>
        <taxon>Glomerales</taxon>
        <taxon>Glomeraceae</taxon>
        <taxon>Rhizophagus</taxon>
    </lineage>
</organism>
<keyword evidence="3" id="KW-1185">Reference proteome</keyword>